<comment type="caution">
    <text evidence="1">The sequence shown here is derived from an EMBL/GenBank/DDBJ whole genome shotgun (WGS) entry which is preliminary data.</text>
</comment>
<dbReference type="InterPro" id="IPR023214">
    <property type="entry name" value="HAD_sf"/>
</dbReference>
<proteinExistence type="predicted"/>
<dbReference type="OrthoDB" id="152220at2"/>
<gene>
    <name evidence="1" type="ORF">DWU98_17250</name>
</gene>
<organism evidence="1 2">
    <name type="scientific">Dyella monticola</name>
    <dbReference type="NCBI Taxonomy" id="1927958"/>
    <lineage>
        <taxon>Bacteria</taxon>
        <taxon>Pseudomonadati</taxon>
        <taxon>Pseudomonadota</taxon>
        <taxon>Gammaproteobacteria</taxon>
        <taxon>Lysobacterales</taxon>
        <taxon>Rhodanobacteraceae</taxon>
        <taxon>Dyella</taxon>
    </lineage>
</organism>
<accession>A0A370WTU5</accession>
<evidence type="ECO:0000313" key="1">
    <source>
        <dbReference type="EMBL" id="RDS79540.1"/>
    </source>
</evidence>
<evidence type="ECO:0000313" key="2">
    <source>
        <dbReference type="Proteomes" id="UP000254258"/>
    </source>
</evidence>
<dbReference type="EMBL" id="QRBE01000012">
    <property type="protein sequence ID" value="RDS79540.1"/>
    <property type="molecule type" value="Genomic_DNA"/>
</dbReference>
<dbReference type="RefSeq" id="WP_115496818.1">
    <property type="nucleotide sequence ID" value="NZ_QRBE01000012.1"/>
</dbReference>
<dbReference type="AlphaFoldDB" id="A0A370WTU5"/>
<reference evidence="1 2" key="1">
    <citation type="submission" date="2018-07" db="EMBL/GenBank/DDBJ databases">
        <title>Dyella monticola sp. nov. and Dyella psychrodurans sp. nov. isolated from monsoon evergreen broad-leaved forest soil of Dinghu Mountain, China.</title>
        <authorList>
            <person name="Gao Z."/>
            <person name="Qiu L."/>
        </authorList>
    </citation>
    <scope>NUCLEOTIDE SEQUENCE [LARGE SCALE GENOMIC DNA]</scope>
    <source>
        <strain evidence="1 2">4G-K06</strain>
    </source>
</reference>
<name>A0A370WTU5_9GAMM</name>
<sequence>MSQNKTNASYIFLLDVDNTLLDNDRFGDDLRAHLVREFGQQECDRYWAIYEELRTSEGYADYLGALQRFRQENDTRPGVFTMAYWLLDYPFEHWLYPGALQAIEQLNELGRAVILSDGDSVFQPHKIERAGIRAAVRGEVLIFVHKELALEAMQARYPASHYVMVDDKPNLLAKAKLKLGDRLTTVFVRQGHYAARADMSQIQPAPDCTIETIGELPALAAGLVQAAA</sequence>
<dbReference type="InterPro" id="IPR036412">
    <property type="entry name" value="HAD-like_sf"/>
</dbReference>
<dbReference type="SUPFAM" id="SSF56784">
    <property type="entry name" value="HAD-like"/>
    <property type="match status" value="1"/>
</dbReference>
<dbReference type="Pfam" id="PF00702">
    <property type="entry name" value="Hydrolase"/>
    <property type="match status" value="1"/>
</dbReference>
<dbReference type="GO" id="GO:0016787">
    <property type="term" value="F:hydrolase activity"/>
    <property type="evidence" value="ECO:0007669"/>
    <property type="project" value="UniProtKB-KW"/>
</dbReference>
<protein>
    <submittedName>
        <fullName evidence="1">HAD family hydrolase</fullName>
    </submittedName>
</protein>
<dbReference type="Proteomes" id="UP000254258">
    <property type="component" value="Unassembled WGS sequence"/>
</dbReference>
<keyword evidence="2" id="KW-1185">Reference proteome</keyword>
<dbReference type="Gene3D" id="3.40.50.1000">
    <property type="entry name" value="HAD superfamily/HAD-like"/>
    <property type="match status" value="1"/>
</dbReference>
<keyword evidence="1" id="KW-0378">Hydrolase</keyword>
<dbReference type="Gene3D" id="1.10.286.50">
    <property type="match status" value="1"/>
</dbReference>